<protein>
    <submittedName>
        <fullName evidence="2">Uma2 family endonuclease</fullName>
    </submittedName>
</protein>
<dbReference type="InterPro" id="IPR011335">
    <property type="entry name" value="Restrct_endonuc-II-like"/>
</dbReference>
<accession>A0ABY3PGH0</accession>
<feature type="domain" description="Putative restriction endonuclease" evidence="1">
    <location>
        <begin position="18"/>
        <end position="176"/>
    </location>
</feature>
<dbReference type="Proteomes" id="UP001054846">
    <property type="component" value="Chromosome"/>
</dbReference>
<keyword evidence="2" id="KW-0255">Endonuclease</keyword>
<dbReference type="PANTHER" id="PTHR35400">
    <property type="entry name" value="SLR1083 PROTEIN"/>
    <property type="match status" value="1"/>
</dbReference>
<evidence type="ECO:0000259" key="1">
    <source>
        <dbReference type="Pfam" id="PF05685"/>
    </source>
</evidence>
<dbReference type="CDD" id="cd06260">
    <property type="entry name" value="DUF820-like"/>
    <property type="match status" value="1"/>
</dbReference>
<keyword evidence="2" id="KW-0540">Nuclease</keyword>
<name>A0ABY3PGH0_9CYAN</name>
<dbReference type="GO" id="GO:0004519">
    <property type="term" value="F:endonuclease activity"/>
    <property type="evidence" value="ECO:0007669"/>
    <property type="project" value="UniProtKB-KW"/>
</dbReference>
<sequence>MPILDQLSTGIRSFNVGEYHRMGRAGIFADNERTELIEGAVYSMPPAGPPHAAVVHFIFKYFLALLDAQVADVRVEQPLSIDEYNEPLPDVMIVRPDWRGYFDAHPTPGDVFVIIEVADSSLDRDLRTKSKLYARAGIREYWVVDVNERQVHIFNRPSAEGYGEEQVLDDKGTMTLGSVSIEIARFFAP</sequence>
<dbReference type="Gene3D" id="3.90.1570.10">
    <property type="entry name" value="tt1808, chain A"/>
    <property type="match status" value="1"/>
</dbReference>
<dbReference type="EMBL" id="CP063845">
    <property type="protein sequence ID" value="UFP92758.1"/>
    <property type="molecule type" value="Genomic_DNA"/>
</dbReference>
<keyword evidence="3" id="KW-1185">Reference proteome</keyword>
<dbReference type="RefSeq" id="WP_230839751.1">
    <property type="nucleotide sequence ID" value="NZ_CP063845.1"/>
</dbReference>
<keyword evidence="2" id="KW-0378">Hydrolase</keyword>
<evidence type="ECO:0000313" key="2">
    <source>
        <dbReference type="EMBL" id="UFP92758.1"/>
    </source>
</evidence>
<dbReference type="Pfam" id="PF05685">
    <property type="entry name" value="Uma2"/>
    <property type="match status" value="1"/>
</dbReference>
<reference evidence="2 3" key="1">
    <citation type="journal article" date="2021" name="Genome Biol. Evol.">
        <title>Complete Genome Sequencing of a Novel Gloeobacter Species from a Waterfall Cave in Mexico.</title>
        <authorList>
            <person name="Saw J.H."/>
            <person name="Cardona T."/>
            <person name="Montejano G."/>
        </authorList>
    </citation>
    <scope>NUCLEOTIDE SEQUENCE [LARGE SCALE GENOMIC DNA]</scope>
    <source>
        <strain evidence="2">MG652769</strain>
    </source>
</reference>
<organism evidence="2 3">
    <name type="scientific">Gloeobacter morelensis MG652769</name>
    <dbReference type="NCBI Taxonomy" id="2781736"/>
    <lineage>
        <taxon>Bacteria</taxon>
        <taxon>Bacillati</taxon>
        <taxon>Cyanobacteriota</taxon>
        <taxon>Cyanophyceae</taxon>
        <taxon>Gloeobacterales</taxon>
        <taxon>Gloeobacteraceae</taxon>
        <taxon>Gloeobacter</taxon>
        <taxon>Gloeobacter morelensis</taxon>
    </lineage>
</organism>
<dbReference type="InterPro" id="IPR008538">
    <property type="entry name" value="Uma2"/>
</dbReference>
<evidence type="ECO:0000313" key="3">
    <source>
        <dbReference type="Proteomes" id="UP001054846"/>
    </source>
</evidence>
<dbReference type="InterPro" id="IPR012296">
    <property type="entry name" value="Nuclease_put_TT1808"/>
</dbReference>
<dbReference type="PANTHER" id="PTHR35400:SF1">
    <property type="entry name" value="SLR1083 PROTEIN"/>
    <property type="match status" value="1"/>
</dbReference>
<proteinExistence type="predicted"/>
<dbReference type="SUPFAM" id="SSF52980">
    <property type="entry name" value="Restriction endonuclease-like"/>
    <property type="match status" value="1"/>
</dbReference>
<gene>
    <name evidence="2" type="ORF">ISF26_13050</name>
</gene>